<evidence type="ECO:0000256" key="1">
    <source>
        <dbReference type="SAM" id="Coils"/>
    </source>
</evidence>
<name>A0A8S1RCN7_9CILI</name>
<gene>
    <name evidence="2" type="ORF">PSON_ATCC_30995.1.T1640053</name>
</gene>
<proteinExistence type="predicted"/>
<dbReference type="Proteomes" id="UP000692954">
    <property type="component" value="Unassembled WGS sequence"/>
</dbReference>
<reference evidence="2" key="1">
    <citation type="submission" date="2021-01" db="EMBL/GenBank/DDBJ databases">
        <authorList>
            <consortium name="Genoscope - CEA"/>
            <person name="William W."/>
        </authorList>
    </citation>
    <scope>NUCLEOTIDE SEQUENCE</scope>
</reference>
<dbReference type="AlphaFoldDB" id="A0A8S1RCN7"/>
<keyword evidence="3" id="KW-1185">Reference proteome</keyword>
<keyword evidence="1" id="KW-0175">Coiled coil</keyword>
<comment type="caution">
    <text evidence="2">The sequence shown here is derived from an EMBL/GenBank/DDBJ whole genome shotgun (WGS) entry which is preliminary data.</text>
</comment>
<protein>
    <submittedName>
        <fullName evidence="2">Uncharacterized protein</fullName>
    </submittedName>
</protein>
<feature type="coiled-coil region" evidence="1">
    <location>
        <begin position="20"/>
        <end position="80"/>
    </location>
</feature>
<dbReference type="EMBL" id="CAJJDN010000164">
    <property type="protein sequence ID" value="CAD8126031.1"/>
    <property type="molecule type" value="Genomic_DNA"/>
</dbReference>
<organism evidence="2 3">
    <name type="scientific">Paramecium sonneborni</name>
    <dbReference type="NCBI Taxonomy" id="65129"/>
    <lineage>
        <taxon>Eukaryota</taxon>
        <taxon>Sar</taxon>
        <taxon>Alveolata</taxon>
        <taxon>Ciliophora</taxon>
        <taxon>Intramacronucleata</taxon>
        <taxon>Oligohymenophorea</taxon>
        <taxon>Peniculida</taxon>
        <taxon>Parameciidae</taxon>
        <taxon>Paramecium</taxon>
    </lineage>
</organism>
<evidence type="ECO:0000313" key="2">
    <source>
        <dbReference type="EMBL" id="CAD8126031.1"/>
    </source>
</evidence>
<sequence>MEYIFKGMNNQYSLIYEQYVQIYESNVKQLCNSIDQYKIQIILNNGFPIQGNFHIQLNILNDLDQRFSNLQFTINRLKKRTIQRQKIQQWFD</sequence>
<evidence type="ECO:0000313" key="3">
    <source>
        <dbReference type="Proteomes" id="UP000692954"/>
    </source>
</evidence>
<accession>A0A8S1RCN7</accession>